<dbReference type="GO" id="GO:0050661">
    <property type="term" value="F:NADP binding"/>
    <property type="evidence" value="ECO:0007669"/>
    <property type="project" value="InterPro"/>
</dbReference>
<dbReference type="GO" id="GO:0004499">
    <property type="term" value="F:N,N-dimethylaniline monooxygenase activity"/>
    <property type="evidence" value="ECO:0007669"/>
    <property type="project" value="InterPro"/>
</dbReference>
<reference evidence="4 5" key="1">
    <citation type="submission" date="2018-06" db="EMBL/GenBank/DDBJ databases">
        <authorList>
            <consortium name="Pathogen Informatics"/>
            <person name="Doyle S."/>
        </authorList>
    </citation>
    <scope>NUCLEOTIDE SEQUENCE [LARGE SCALE GENOMIC DNA]</scope>
    <source>
        <strain evidence="4 5">NCTC10392</strain>
    </source>
</reference>
<dbReference type="InterPro" id="IPR020946">
    <property type="entry name" value="Flavin_mOase-like"/>
</dbReference>
<keyword evidence="3 4" id="KW-0560">Oxidoreductase</keyword>
<dbReference type="Pfam" id="PF00743">
    <property type="entry name" value="FMO-like"/>
    <property type="match status" value="1"/>
</dbReference>
<dbReference type="EMBL" id="UGUS01000002">
    <property type="protein sequence ID" value="SUD31464.1"/>
    <property type="molecule type" value="Genomic_DNA"/>
</dbReference>
<evidence type="ECO:0000313" key="4">
    <source>
        <dbReference type="EMBL" id="SUD31464.1"/>
    </source>
</evidence>
<dbReference type="Proteomes" id="UP000255125">
    <property type="component" value="Unassembled WGS sequence"/>
</dbReference>
<dbReference type="AlphaFoldDB" id="A0A379IFA4"/>
<dbReference type="OrthoDB" id="312624at2"/>
<dbReference type="GO" id="GO:0033767">
    <property type="term" value="F:4-hydroxyacetophenone monooxygenase activity"/>
    <property type="evidence" value="ECO:0007669"/>
    <property type="project" value="UniProtKB-EC"/>
</dbReference>
<keyword evidence="2" id="KW-0274">FAD</keyword>
<proteinExistence type="predicted"/>
<evidence type="ECO:0000256" key="1">
    <source>
        <dbReference type="ARBA" id="ARBA00022630"/>
    </source>
</evidence>
<dbReference type="SUPFAM" id="SSF51905">
    <property type="entry name" value="FAD/NAD(P)-binding domain"/>
    <property type="match status" value="2"/>
</dbReference>
<dbReference type="PRINTS" id="PR00469">
    <property type="entry name" value="PNDRDTASEII"/>
</dbReference>
<accession>A0A379IFA4</accession>
<dbReference type="EC" id="1.14.13.84" evidence="4"/>
<dbReference type="PRINTS" id="PR00368">
    <property type="entry name" value="FADPNR"/>
</dbReference>
<dbReference type="PANTHER" id="PTHR42877">
    <property type="entry name" value="L-ORNITHINE N(5)-MONOOXYGENASE-RELATED"/>
    <property type="match status" value="1"/>
</dbReference>
<dbReference type="InterPro" id="IPR051209">
    <property type="entry name" value="FAD-bind_Monooxygenase_sf"/>
</dbReference>
<dbReference type="GO" id="GO:0050660">
    <property type="term" value="F:flavin adenine dinucleotide binding"/>
    <property type="evidence" value="ECO:0007669"/>
    <property type="project" value="InterPro"/>
</dbReference>
<gene>
    <name evidence="4" type="primary">hapE_2</name>
    <name evidence="4" type="ORF">NCTC10392_03395</name>
</gene>
<keyword evidence="1" id="KW-0285">Flavoprotein</keyword>
<keyword evidence="4" id="KW-0503">Monooxygenase</keyword>
<dbReference type="PANTHER" id="PTHR42877:SF4">
    <property type="entry name" value="FAD_NAD(P)-BINDING DOMAIN-CONTAINING PROTEIN-RELATED"/>
    <property type="match status" value="1"/>
</dbReference>
<evidence type="ECO:0000256" key="2">
    <source>
        <dbReference type="ARBA" id="ARBA00022827"/>
    </source>
</evidence>
<dbReference type="InterPro" id="IPR036188">
    <property type="entry name" value="FAD/NAD-bd_sf"/>
</dbReference>
<name>A0A379IFA4_PSEFL</name>
<sequence>MSSNQINTRLPDHEQLRAHIQGADLPTLMMTTAHLSGDYSLLKTQWKPRLEYGVPKSNQSVEEQAEIRQLCLDRLSQLQRDNAPISSRPTFDQLRIIAHWLVGDGIDPYLPLLEEELSCADDDLRRPSWSKTHVAPERDFSVAIIGAGESGLITALRLSQAKVPFVLYEKSNEVGGTWRENTYPGCRVDINSFLYSFSFARHLWTDYFAKSGDVLAYMKQVADHFQLYQHIQFNQEVNEARWDETQQQWILTLNGQQQVRHNLVVFAVGQLNRPMVPLIAGQEAFKKPQFHSAAWDHSIDWQHKRVAVIGTGASAVQFIQQLANMAGHVDIFARTPNWLLPSPDLHETVSADKRWLLENLPTYDLWYRASLAIPQSVGLFDEIKLDAAYPPTEHSVSALNGQLRTAIEDWIRPQIAQRPDLESFVIPNAPVGGKRIIRDNGKWLATLQRDNVGVIQDPIEAINESGILTVEGVQRDYDMIVYGTGQDDARAYIGTSMPGFPNLFCMYGPNTNLVVNASIIMFSELTSKYIVDAVRQLLESGQQAMEVRQPVFDAYVQHVDEANMERAWGFSKVNSWYKNSKGRVTQNYPDSAADFWWRTHQVRPSDYTFS</sequence>
<protein>
    <submittedName>
        <fullName evidence="4">Putative flavin-binding monooxygenase-like protein</fullName>
        <ecNumber evidence="4">1.14.13.84</ecNumber>
    </submittedName>
</protein>
<evidence type="ECO:0000313" key="5">
    <source>
        <dbReference type="Proteomes" id="UP000255125"/>
    </source>
</evidence>
<evidence type="ECO:0000256" key="3">
    <source>
        <dbReference type="ARBA" id="ARBA00023002"/>
    </source>
</evidence>
<dbReference type="RefSeq" id="WP_115284266.1">
    <property type="nucleotide sequence ID" value="NZ_UGUS01000002.1"/>
</dbReference>
<organism evidence="4 5">
    <name type="scientific">Pseudomonas fluorescens</name>
    <dbReference type="NCBI Taxonomy" id="294"/>
    <lineage>
        <taxon>Bacteria</taxon>
        <taxon>Pseudomonadati</taxon>
        <taxon>Pseudomonadota</taxon>
        <taxon>Gammaproteobacteria</taxon>
        <taxon>Pseudomonadales</taxon>
        <taxon>Pseudomonadaceae</taxon>
        <taxon>Pseudomonas</taxon>
    </lineage>
</organism>
<dbReference type="Gene3D" id="3.50.50.60">
    <property type="entry name" value="FAD/NAD(P)-binding domain"/>
    <property type="match status" value="3"/>
</dbReference>